<proteinExistence type="predicted"/>
<keyword evidence="2" id="KW-1185">Reference proteome</keyword>
<evidence type="ECO:0000313" key="1">
    <source>
        <dbReference type="EMBL" id="KYD11454.1"/>
    </source>
</evidence>
<reference evidence="1 2" key="1">
    <citation type="submission" date="2016-01" db="EMBL/GenBank/DDBJ databases">
        <title>Genome Sequences of Twelve Sporeforming Bacillus Species Isolated from Foods.</title>
        <authorList>
            <person name="Berendsen E.M."/>
            <person name="Wells-Bennik M.H."/>
            <person name="Krawcyk A.O."/>
            <person name="De Jong A."/>
            <person name="Holsappel S."/>
            <person name="Eijlander R.T."/>
            <person name="Kuipers O.P."/>
        </authorList>
    </citation>
    <scope>NUCLEOTIDE SEQUENCE [LARGE SCALE GENOMIC DNA]</scope>
    <source>
        <strain evidence="1 2">B4102</strain>
    </source>
</reference>
<protein>
    <submittedName>
        <fullName evidence="1">Uncharacterized protein</fullName>
    </submittedName>
</protein>
<sequence length="185" mass="21744">MTEAEINKLDHLIKQAKTKDCSINRSSIMRDIMKNLVEKYQNSPIQKSEQYRQTFKVPSGTKKRLSLLIEDGELTYELSSFIMEGYIPSNDFPSMRNQEQENLNFRSDIEVFEKLDKISSEYGFKKGGRAKIFRDALSQFESFLQSNPPKKATLKQELKYILDEYKEVEDMKIIKEEISKYLNDK</sequence>
<dbReference type="Proteomes" id="UP000075666">
    <property type="component" value="Unassembled WGS sequence"/>
</dbReference>
<organism evidence="1 2">
    <name type="scientific">Heyndrickxia sporothermodurans</name>
    <dbReference type="NCBI Taxonomy" id="46224"/>
    <lineage>
        <taxon>Bacteria</taxon>
        <taxon>Bacillati</taxon>
        <taxon>Bacillota</taxon>
        <taxon>Bacilli</taxon>
        <taxon>Bacillales</taxon>
        <taxon>Bacillaceae</taxon>
        <taxon>Heyndrickxia</taxon>
    </lineage>
</organism>
<comment type="caution">
    <text evidence="1">The sequence shown here is derived from an EMBL/GenBank/DDBJ whole genome shotgun (WGS) entry which is preliminary data.</text>
</comment>
<dbReference type="EMBL" id="LQYN01000006">
    <property type="protein sequence ID" value="KYD11454.1"/>
    <property type="molecule type" value="Genomic_DNA"/>
</dbReference>
<dbReference type="STRING" id="46224.B4102_2182"/>
<dbReference type="AlphaFoldDB" id="A0A150LGT6"/>
<accession>A0A150LGT6</accession>
<gene>
    <name evidence="1" type="ORF">B4102_2182</name>
</gene>
<evidence type="ECO:0000313" key="2">
    <source>
        <dbReference type="Proteomes" id="UP000075666"/>
    </source>
</evidence>
<dbReference type="PATRIC" id="fig|46224.3.peg.3994"/>
<name>A0A150LGT6_9BACI</name>